<dbReference type="Proteomes" id="UP000278673">
    <property type="component" value="Unassembled WGS sequence"/>
</dbReference>
<evidence type="ECO:0000256" key="1">
    <source>
        <dbReference type="SAM" id="Phobius"/>
    </source>
</evidence>
<evidence type="ECO:0000313" key="2">
    <source>
        <dbReference type="EMBL" id="RMI29400.1"/>
    </source>
</evidence>
<proteinExistence type="predicted"/>
<keyword evidence="3" id="KW-1185">Reference proteome</keyword>
<name>A0A3M2KY80_9ACTN</name>
<dbReference type="RefSeq" id="WP_122399757.1">
    <property type="nucleotide sequence ID" value="NZ_RFFJ01000263.1"/>
</dbReference>
<keyword evidence="1" id="KW-0472">Membrane</keyword>
<gene>
    <name evidence="2" type="ORF">EBN88_27560</name>
</gene>
<comment type="caution">
    <text evidence="2">The sequence shown here is derived from an EMBL/GenBank/DDBJ whole genome shotgun (WGS) entry which is preliminary data.</text>
</comment>
<dbReference type="AlphaFoldDB" id="A0A3M2KY80"/>
<accession>A0A3M2KY80</accession>
<reference evidence="2 3" key="1">
    <citation type="submission" date="2018-10" db="EMBL/GenBank/DDBJ databases">
        <title>Isolation, diversity and antifungal activity of actinobacteria from wheat.</title>
        <authorList>
            <person name="Han C."/>
        </authorList>
    </citation>
    <scope>NUCLEOTIDE SEQUENCE [LARGE SCALE GENOMIC DNA]</scope>
    <source>
        <strain evidence="2 3">NEAU-YY642</strain>
    </source>
</reference>
<evidence type="ECO:0000313" key="3">
    <source>
        <dbReference type="Proteomes" id="UP000278673"/>
    </source>
</evidence>
<keyword evidence="1" id="KW-1133">Transmembrane helix</keyword>
<organism evidence="2 3">
    <name type="scientific">Streptomyces triticirhizae</name>
    <dbReference type="NCBI Taxonomy" id="2483353"/>
    <lineage>
        <taxon>Bacteria</taxon>
        <taxon>Bacillati</taxon>
        <taxon>Actinomycetota</taxon>
        <taxon>Actinomycetes</taxon>
        <taxon>Kitasatosporales</taxon>
        <taxon>Streptomycetaceae</taxon>
        <taxon>Streptomyces</taxon>
    </lineage>
</organism>
<sequence length="104" mass="11274">MLTDTERGDTERSTGRGGLQAPFWCCAVNRDGTLCRKNSTGILMGCGIRQHKWQKMRMAMIPHGWRTLNRGLWASPTQGVTTPAALSTVVSALAAVVTLLVTAM</sequence>
<dbReference type="EMBL" id="RFFJ01000263">
    <property type="protein sequence ID" value="RMI29400.1"/>
    <property type="molecule type" value="Genomic_DNA"/>
</dbReference>
<feature type="transmembrane region" description="Helical" evidence="1">
    <location>
        <begin position="84"/>
        <end position="103"/>
    </location>
</feature>
<keyword evidence="1" id="KW-0812">Transmembrane</keyword>
<protein>
    <submittedName>
        <fullName evidence="2">Uncharacterized protein</fullName>
    </submittedName>
</protein>